<dbReference type="Pfam" id="PF02866">
    <property type="entry name" value="Ldh_1_C"/>
    <property type="match status" value="1"/>
</dbReference>
<dbReference type="PIRSF" id="PIRSF000102">
    <property type="entry name" value="Lac_mal_DH"/>
    <property type="match status" value="1"/>
</dbReference>
<evidence type="ECO:0000256" key="4">
    <source>
        <dbReference type="PIRSR" id="PIRSR000102-1"/>
    </source>
</evidence>
<evidence type="ECO:0000256" key="6">
    <source>
        <dbReference type="RuleBase" id="RU003369"/>
    </source>
</evidence>
<comment type="caution">
    <text evidence="9">The sequence shown here is derived from an EMBL/GenBank/DDBJ whole genome shotgun (WGS) entry which is preliminary data.</text>
</comment>
<dbReference type="PANTHER" id="PTHR43128">
    <property type="entry name" value="L-2-HYDROXYCARBOXYLATE DEHYDROGENASE (NAD(P)(+))"/>
    <property type="match status" value="1"/>
</dbReference>
<gene>
    <name evidence="9" type="ORF">J2T57_002520</name>
</gene>
<dbReference type="PANTHER" id="PTHR43128:SF16">
    <property type="entry name" value="L-LACTATE DEHYDROGENASE"/>
    <property type="match status" value="1"/>
</dbReference>
<evidence type="ECO:0000256" key="5">
    <source>
        <dbReference type="PIRSR" id="PIRSR000102-3"/>
    </source>
</evidence>
<accession>A0AAE3G405</accession>
<dbReference type="SUPFAM" id="SSF56327">
    <property type="entry name" value="LDH C-terminal domain-like"/>
    <property type="match status" value="1"/>
</dbReference>
<dbReference type="InterPro" id="IPR001557">
    <property type="entry name" value="L-lactate/malate_DH"/>
</dbReference>
<dbReference type="Gene3D" id="3.40.50.720">
    <property type="entry name" value="NAD(P)-binding Rossmann-like Domain"/>
    <property type="match status" value="1"/>
</dbReference>
<evidence type="ECO:0000256" key="3">
    <source>
        <dbReference type="ARBA" id="ARBA00023027"/>
    </source>
</evidence>
<dbReference type="InterPro" id="IPR015955">
    <property type="entry name" value="Lactate_DH/Glyco_Ohase_4_C"/>
</dbReference>
<proteinExistence type="inferred from homology"/>
<keyword evidence="10" id="KW-1185">Reference proteome</keyword>
<evidence type="ECO:0000259" key="8">
    <source>
        <dbReference type="Pfam" id="PF02866"/>
    </source>
</evidence>
<evidence type="ECO:0000313" key="9">
    <source>
        <dbReference type="EMBL" id="MCP1675370.1"/>
    </source>
</evidence>
<feature type="domain" description="Lactate/malate dehydrogenase N-terminal" evidence="7">
    <location>
        <begin position="1"/>
        <end position="141"/>
    </location>
</feature>
<dbReference type="Proteomes" id="UP001205843">
    <property type="component" value="Unassembled WGS sequence"/>
</dbReference>
<evidence type="ECO:0000256" key="2">
    <source>
        <dbReference type="ARBA" id="ARBA00023002"/>
    </source>
</evidence>
<dbReference type="Gene3D" id="3.90.110.10">
    <property type="entry name" value="Lactate dehydrogenase/glycoside hydrolase, family 4, C-terminal"/>
    <property type="match status" value="1"/>
</dbReference>
<comment type="similarity">
    <text evidence="6">Belongs to the LDH/MDH superfamily.</text>
</comment>
<dbReference type="RefSeq" id="WP_253478767.1">
    <property type="nucleotide sequence ID" value="NZ_JALJXV010000006.1"/>
</dbReference>
<feature type="active site" description="Proton acceptor" evidence="4">
    <location>
        <position position="174"/>
    </location>
</feature>
<dbReference type="InterPro" id="IPR036291">
    <property type="entry name" value="NAD(P)-bd_dom_sf"/>
</dbReference>
<sequence>MKVSVIGLGRVGSTLAYTLVQRGLCDELVLYNRRPEVALGDAYDLEHAASFTPWFTRIRAGDLDATAGSDILAFCASASLPDGASDRRLLGPANVGVLESLLPRLAELSPKACLIMLSNPVDVLVWHAVRLTGYPAGRVLGTGTLVDSARFRSMLSNAVDIHPDDVRAYILGEHGEAQFPVLAMAQAGGEYLGDHAATRAAYEQVLQAGYRVLQNKGYTNFAVAMATALIIEAIVQDSRRTIPVSIRLRDYFGISDVCLSVPAVIGAGGVRRVLRPRLSQQELEQLRSAAQVVAAETRRAGKQLAADEP</sequence>
<dbReference type="Pfam" id="PF00056">
    <property type="entry name" value="Ldh_1_N"/>
    <property type="match status" value="1"/>
</dbReference>
<evidence type="ECO:0000313" key="10">
    <source>
        <dbReference type="Proteomes" id="UP001205843"/>
    </source>
</evidence>
<dbReference type="SUPFAM" id="SSF51735">
    <property type="entry name" value="NAD(P)-binding Rossmann-fold domains"/>
    <property type="match status" value="1"/>
</dbReference>
<dbReference type="InterPro" id="IPR001236">
    <property type="entry name" value="Lactate/malate_DH_N"/>
</dbReference>
<dbReference type="AlphaFoldDB" id="A0AAE3G405"/>
<dbReference type="PRINTS" id="PR00086">
    <property type="entry name" value="LLDHDRGNASE"/>
</dbReference>
<reference evidence="9" key="1">
    <citation type="submission" date="2022-03" db="EMBL/GenBank/DDBJ databases">
        <title>Genomic Encyclopedia of Type Strains, Phase III (KMG-III): the genomes of soil and plant-associated and newly described type strains.</title>
        <authorList>
            <person name="Whitman W."/>
        </authorList>
    </citation>
    <scope>NUCLEOTIDE SEQUENCE</scope>
    <source>
        <strain evidence="9">ANL 6-2</strain>
    </source>
</reference>
<dbReference type="GO" id="GO:0004459">
    <property type="term" value="F:L-lactate dehydrogenase (NAD+) activity"/>
    <property type="evidence" value="ECO:0007669"/>
    <property type="project" value="UniProtKB-EC"/>
</dbReference>
<dbReference type="GO" id="GO:0006089">
    <property type="term" value="P:lactate metabolic process"/>
    <property type="evidence" value="ECO:0007669"/>
    <property type="project" value="TreeGrafter"/>
</dbReference>
<protein>
    <submittedName>
        <fullName evidence="9">L-lactate dehydrogenase</fullName>
        <ecNumber evidence="9">1.1.1.27</ecNumber>
    </submittedName>
</protein>
<dbReference type="InterPro" id="IPR022383">
    <property type="entry name" value="Lactate/malate_DH_C"/>
</dbReference>
<organism evidence="9 10">
    <name type="scientific">Natronocella acetinitrilica</name>
    <dbReference type="NCBI Taxonomy" id="414046"/>
    <lineage>
        <taxon>Bacteria</taxon>
        <taxon>Pseudomonadati</taxon>
        <taxon>Pseudomonadota</taxon>
        <taxon>Gammaproteobacteria</taxon>
        <taxon>Chromatiales</taxon>
        <taxon>Ectothiorhodospiraceae</taxon>
        <taxon>Natronocella</taxon>
    </lineage>
</organism>
<evidence type="ECO:0000259" key="7">
    <source>
        <dbReference type="Pfam" id="PF00056"/>
    </source>
</evidence>
<comment type="function">
    <text evidence="1">Catalyzes the reversible oxidation of malate to oxaloacetate.</text>
</comment>
<name>A0AAE3G405_9GAMM</name>
<dbReference type="EMBL" id="JALJXV010000006">
    <property type="protein sequence ID" value="MCP1675370.1"/>
    <property type="molecule type" value="Genomic_DNA"/>
</dbReference>
<keyword evidence="3 5" id="KW-0520">NAD</keyword>
<keyword evidence="2 6" id="KW-0560">Oxidoreductase</keyword>
<feature type="binding site" evidence="5">
    <location>
        <begin position="7"/>
        <end position="12"/>
    </location>
    <ligand>
        <name>NAD(+)</name>
        <dbReference type="ChEBI" id="CHEBI:57540"/>
    </ligand>
</feature>
<feature type="domain" description="Lactate/malate dehydrogenase C-terminal" evidence="8">
    <location>
        <begin position="144"/>
        <end position="296"/>
    </location>
</feature>
<feature type="binding site" evidence="5">
    <location>
        <position position="94"/>
    </location>
    <ligand>
        <name>NAD(+)</name>
        <dbReference type="ChEBI" id="CHEBI:57540"/>
    </ligand>
</feature>
<dbReference type="EC" id="1.1.1.27" evidence="9"/>
<evidence type="ECO:0000256" key="1">
    <source>
        <dbReference type="ARBA" id="ARBA00003966"/>
    </source>
</evidence>